<sequence length="225" mass="25571">MGFFKSFLEMDIVVFVLTSFFLSGTFGSQDFKCYPIDELPCNAIPKVIEKDKMFSISEETLRDNCTDILDSFVCLEDHWRLCLPEVLDTLLTYMSGLQQVLEELCDGTSTLRKNYAKHAPCYSKISGTLQSCTAIAEEKVAVLLKNNVNLHLLNVHYYRCLAHIELVGCLREIAGKHCGEPAGRLIAQLVERSVRPFRYLKCGLLEDADKPDIPDDLDKEKKIFF</sequence>
<dbReference type="PANTHER" id="PTHR33964">
    <property type="entry name" value="RE45066P-RELATED"/>
    <property type="match status" value="1"/>
</dbReference>
<evidence type="ECO:0000313" key="2">
    <source>
        <dbReference type="EMBL" id="KFM66416.1"/>
    </source>
</evidence>
<evidence type="ECO:0008006" key="4">
    <source>
        <dbReference type="Google" id="ProtNLM"/>
    </source>
</evidence>
<evidence type="ECO:0000256" key="1">
    <source>
        <dbReference type="SAM" id="SignalP"/>
    </source>
</evidence>
<proteinExistence type="predicted"/>
<dbReference type="OrthoDB" id="10406269at2759"/>
<feature type="non-terminal residue" evidence="2">
    <location>
        <position position="225"/>
    </location>
</feature>
<accession>A0A087TMS7</accession>
<keyword evidence="1" id="KW-0732">Signal</keyword>
<evidence type="ECO:0000313" key="3">
    <source>
        <dbReference type="Proteomes" id="UP000054359"/>
    </source>
</evidence>
<dbReference type="PANTHER" id="PTHR33964:SF1">
    <property type="entry name" value="RE45066P"/>
    <property type="match status" value="1"/>
</dbReference>
<dbReference type="EMBL" id="KK115939">
    <property type="protein sequence ID" value="KFM66416.1"/>
    <property type="molecule type" value="Genomic_DNA"/>
</dbReference>
<reference evidence="2 3" key="1">
    <citation type="submission" date="2013-11" db="EMBL/GenBank/DDBJ databases">
        <title>Genome sequencing of Stegodyphus mimosarum.</title>
        <authorList>
            <person name="Bechsgaard J."/>
        </authorList>
    </citation>
    <scope>NUCLEOTIDE SEQUENCE [LARGE SCALE GENOMIC DNA]</scope>
</reference>
<dbReference type="Proteomes" id="UP000054359">
    <property type="component" value="Unassembled WGS sequence"/>
</dbReference>
<protein>
    <recommendedName>
        <fullName evidence="4">Secreted protein</fullName>
    </recommendedName>
</protein>
<keyword evidence="3" id="KW-1185">Reference proteome</keyword>
<gene>
    <name evidence="2" type="ORF">X975_26475</name>
</gene>
<feature type="signal peptide" evidence="1">
    <location>
        <begin position="1"/>
        <end position="27"/>
    </location>
</feature>
<organism evidence="2 3">
    <name type="scientific">Stegodyphus mimosarum</name>
    <name type="common">African social velvet spider</name>
    <dbReference type="NCBI Taxonomy" id="407821"/>
    <lineage>
        <taxon>Eukaryota</taxon>
        <taxon>Metazoa</taxon>
        <taxon>Ecdysozoa</taxon>
        <taxon>Arthropoda</taxon>
        <taxon>Chelicerata</taxon>
        <taxon>Arachnida</taxon>
        <taxon>Araneae</taxon>
        <taxon>Araneomorphae</taxon>
        <taxon>Entelegynae</taxon>
        <taxon>Eresoidea</taxon>
        <taxon>Eresidae</taxon>
        <taxon>Stegodyphus</taxon>
    </lineage>
</organism>
<dbReference type="AlphaFoldDB" id="A0A087TMS7"/>
<feature type="chain" id="PRO_5001829773" description="Secreted protein" evidence="1">
    <location>
        <begin position="28"/>
        <end position="225"/>
    </location>
</feature>
<name>A0A087TMS7_STEMI</name>